<dbReference type="Gene3D" id="3.40.50.1220">
    <property type="entry name" value="TPP-binding domain"/>
    <property type="match status" value="1"/>
</dbReference>
<proteinExistence type="predicted"/>
<evidence type="ECO:0000256" key="4">
    <source>
        <dbReference type="ARBA" id="ARBA00044454"/>
    </source>
</evidence>
<accession>F4QC74</accession>
<protein>
    <recommendedName>
        <fullName evidence="5">2-hydroxyacyl-CoA lyase</fullName>
        <ecNumber evidence="5">4.1.2.63</ecNumber>
    </recommendedName>
</protein>
<dbReference type="SUPFAM" id="SSF52518">
    <property type="entry name" value="Thiamin diphosphate-binding fold (THDP-binding)"/>
    <property type="match status" value="2"/>
</dbReference>
<sequence>MDNVEEVIRHLDQVNIDKTKFHEMLSEAFERILPSGSTSRTLAMAGAAVSVPLALGYMYNHYVNSKKIKEKLTWEQLKSGANIISRVFSNYHVKYIFSLSETECDPIIECCSSLRIKVIKMKNINNALNAADGIYRATEQVGCIFVSTSQDLLALSNTTINFPLLVVGINELMDTDKGMMGSVVQSEHFPIWSLHSFKSCEFVKSITDIAPTLEKSLDRCMQSPFGPMYLEFSQEMIVPEGEIQKNNMMMNQSKWYFKRVWNDIQHSFTYPSSDTEVVFHHFQKDCVKAPKADQIREVLDLIYEAENPLLLLGDQCLTSGQYEDEVLRNDSLKLSIKLLGLPTYLTGFTKVLNDSSFQNVIHDNLEYALKHSDLIISCGIPTNILNDLLEHHQQHISDNLSKKRMVIVDTLMSNKGFSLFGHGLHRSFFESIKRSNYRVEPSTFLHHLGYMMPRNYNKFQSWIMDLKEKDSISSLIFDKKSKFKGEHLNSYLVLEALRDSLQNSQSRPIIVCDNGQFEECAQSMLADCVRAWIQLDHTCVRHNTNSAIGLAIASKLCNPSVDVWLLCDDRSISQCIPEFETLNRYHIPINIVVGNVEGSIGEMSSDDQVVMDKDSKKIPQIHHDHPKTAFHKIMVAYGGKSFSLSHNNAKREELEKSFADARERSSVSQRPILINCHIDKPVPSLIGGGAM</sequence>
<feature type="domain" description="Thiamine pyrophosphate enzyme TPP-binding" evidence="6">
    <location>
        <begin position="546"/>
        <end position="667"/>
    </location>
</feature>
<dbReference type="KEGG" id="dfa:DFA_12125"/>
<reference evidence="9" key="1">
    <citation type="journal article" date="2011" name="Genome Res.">
        <title>Phylogeny-wide analysis of social amoeba genomes highlights ancient origins for complex intercellular communication.</title>
        <authorList>
            <person name="Heidel A.J."/>
            <person name="Lawal H.M."/>
            <person name="Felder M."/>
            <person name="Schilde C."/>
            <person name="Helps N.R."/>
            <person name="Tunggal B."/>
            <person name="Rivero F."/>
            <person name="John U."/>
            <person name="Schleicher M."/>
            <person name="Eichinger L."/>
            <person name="Platzer M."/>
            <person name="Noegel A.A."/>
            <person name="Schaap P."/>
            <person name="Gloeckner G."/>
        </authorList>
    </citation>
    <scope>NUCLEOTIDE SEQUENCE [LARGE SCALE GENOMIC DNA]</scope>
    <source>
        <strain evidence="9">SH3</strain>
    </source>
</reference>
<feature type="domain" description="Thiamine pyrophosphate enzyme N-terminal TPP-binding" evidence="7">
    <location>
        <begin position="79"/>
        <end position="149"/>
    </location>
</feature>
<name>F4QC74_CACFS</name>
<dbReference type="InterPro" id="IPR011766">
    <property type="entry name" value="TPP_enzyme_TPP-bd"/>
</dbReference>
<evidence type="ECO:0000256" key="1">
    <source>
        <dbReference type="ARBA" id="ARBA00022723"/>
    </source>
</evidence>
<evidence type="ECO:0000256" key="2">
    <source>
        <dbReference type="ARBA" id="ARBA00023052"/>
    </source>
</evidence>
<dbReference type="GO" id="GO:0046872">
    <property type="term" value="F:metal ion binding"/>
    <property type="evidence" value="ECO:0007669"/>
    <property type="project" value="UniProtKB-KW"/>
</dbReference>
<dbReference type="RefSeq" id="XP_004351074.1">
    <property type="nucleotide sequence ID" value="XM_004351022.1"/>
</dbReference>
<dbReference type="EC" id="4.1.2.63" evidence="5"/>
<dbReference type="OrthoDB" id="16262at2759"/>
<dbReference type="GO" id="GO:0106359">
    <property type="term" value="F:2-hydroxyacyl-CoA lyase activity"/>
    <property type="evidence" value="ECO:0007669"/>
    <property type="project" value="UniProtKB-EC"/>
</dbReference>
<gene>
    <name evidence="8" type="ORF">DFA_12125</name>
</gene>
<dbReference type="STRING" id="1054147.F4QC74"/>
<dbReference type="GeneID" id="14866447"/>
<evidence type="ECO:0000313" key="8">
    <source>
        <dbReference type="EMBL" id="EGG14355.1"/>
    </source>
</evidence>
<dbReference type="Pfam" id="PF02776">
    <property type="entry name" value="TPP_enzyme_N"/>
    <property type="match status" value="1"/>
</dbReference>
<evidence type="ECO:0000256" key="3">
    <source>
        <dbReference type="ARBA" id="ARBA00044451"/>
    </source>
</evidence>
<comment type="catalytic activity">
    <reaction evidence="3">
        <text>a 2-hydroxy-3-methyl fatty acyl-CoA = a 2-methyl-branched fatty aldehyde + formyl-CoA</text>
        <dbReference type="Rhea" id="RHEA:25375"/>
        <dbReference type="ChEBI" id="CHEBI:49188"/>
        <dbReference type="ChEBI" id="CHEBI:57376"/>
        <dbReference type="ChEBI" id="CHEBI:58783"/>
        <dbReference type="EC" id="4.1.2.63"/>
    </reaction>
    <physiologicalReaction direction="left-to-right" evidence="3">
        <dbReference type="Rhea" id="RHEA:25376"/>
    </physiologicalReaction>
</comment>
<dbReference type="OMA" id="HKIMNAY"/>
<evidence type="ECO:0000259" key="7">
    <source>
        <dbReference type="Pfam" id="PF02776"/>
    </source>
</evidence>
<keyword evidence="2" id="KW-0786">Thiamine pyrophosphate</keyword>
<dbReference type="Gene3D" id="3.40.50.970">
    <property type="match status" value="2"/>
</dbReference>
<dbReference type="InterPro" id="IPR029035">
    <property type="entry name" value="DHS-like_NAD/FAD-binding_dom"/>
</dbReference>
<dbReference type="InterPro" id="IPR029061">
    <property type="entry name" value="THDP-binding"/>
</dbReference>
<dbReference type="Pfam" id="PF02775">
    <property type="entry name" value="TPP_enzyme_C"/>
    <property type="match status" value="1"/>
</dbReference>
<dbReference type="AlphaFoldDB" id="F4QC74"/>
<comment type="catalytic activity">
    <reaction evidence="4">
        <text>an (R)-2-hydroxy-long-chain-fatty acyl-CoA = a long-chain fatty aldehyde + formyl-CoA</text>
        <dbReference type="Rhea" id="RHEA:67444"/>
        <dbReference type="ChEBI" id="CHEBI:17176"/>
        <dbReference type="ChEBI" id="CHEBI:57376"/>
        <dbReference type="ChEBI" id="CHEBI:170012"/>
        <dbReference type="EC" id="4.1.2.63"/>
    </reaction>
    <physiologicalReaction direction="left-to-right" evidence="4">
        <dbReference type="Rhea" id="RHEA:67445"/>
    </physiologicalReaction>
</comment>
<dbReference type="SUPFAM" id="SSF52467">
    <property type="entry name" value="DHS-like NAD/FAD-binding domain"/>
    <property type="match status" value="1"/>
</dbReference>
<dbReference type="EMBL" id="GL883029">
    <property type="protein sequence ID" value="EGG14355.1"/>
    <property type="molecule type" value="Genomic_DNA"/>
</dbReference>
<dbReference type="GO" id="GO:0030976">
    <property type="term" value="F:thiamine pyrophosphate binding"/>
    <property type="evidence" value="ECO:0007669"/>
    <property type="project" value="InterPro"/>
</dbReference>
<evidence type="ECO:0000259" key="6">
    <source>
        <dbReference type="Pfam" id="PF02775"/>
    </source>
</evidence>
<dbReference type="InterPro" id="IPR045025">
    <property type="entry name" value="HACL1-like"/>
</dbReference>
<organism evidence="8 9">
    <name type="scientific">Cavenderia fasciculata</name>
    <name type="common">Slime mold</name>
    <name type="synonym">Dictyostelium fasciculatum</name>
    <dbReference type="NCBI Taxonomy" id="261658"/>
    <lineage>
        <taxon>Eukaryota</taxon>
        <taxon>Amoebozoa</taxon>
        <taxon>Evosea</taxon>
        <taxon>Eumycetozoa</taxon>
        <taxon>Dictyostelia</taxon>
        <taxon>Acytosteliales</taxon>
        <taxon>Cavenderiaceae</taxon>
        <taxon>Cavenderia</taxon>
    </lineage>
</organism>
<dbReference type="InterPro" id="IPR012001">
    <property type="entry name" value="Thiamin_PyroP_enz_TPP-bd_dom"/>
</dbReference>
<dbReference type="PANTHER" id="PTHR43710">
    <property type="entry name" value="2-HYDROXYACYL-COA LYASE"/>
    <property type="match status" value="1"/>
</dbReference>
<keyword evidence="1" id="KW-0479">Metal-binding</keyword>
<dbReference type="PANTHER" id="PTHR43710:SF1">
    <property type="entry name" value="THIAMINE PYROPHOSPHATE ENZYME CENTRAL DOMAIN-CONTAINING PROTEIN"/>
    <property type="match status" value="1"/>
</dbReference>
<dbReference type="GO" id="GO:0005777">
    <property type="term" value="C:peroxisome"/>
    <property type="evidence" value="ECO:0007669"/>
    <property type="project" value="TreeGrafter"/>
</dbReference>
<dbReference type="Proteomes" id="UP000007797">
    <property type="component" value="Unassembled WGS sequence"/>
</dbReference>
<evidence type="ECO:0000313" key="9">
    <source>
        <dbReference type="Proteomes" id="UP000007797"/>
    </source>
</evidence>
<keyword evidence="9" id="KW-1185">Reference proteome</keyword>
<dbReference type="GO" id="GO:0001561">
    <property type="term" value="P:fatty acid alpha-oxidation"/>
    <property type="evidence" value="ECO:0007669"/>
    <property type="project" value="TreeGrafter"/>
</dbReference>
<dbReference type="CDD" id="cd07035">
    <property type="entry name" value="TPP_PYR_POX_like"/>
    <property type="match status" value="1"/>
</dbReference>
<evidence type="ECO:0000256" key="5">
    <source>
        <dbReference type="ARBA" id="ARBA00044518"/>
    </source>
</evidence>